<evidence type="ECO:0000256" key="1">
    <source>
        <dbReference type="SAM" id="Phobius"/>
    </source>
</evidence>
<gene>
    <name evidence="2" type="ORF">ATO9_05725</name>
</gene>
<sequence>MRNAALILGLIGGLMGLVVGLFSYGYTAAIDHFGEVDGLFQQVANVEAIRVAAVVSPILALAGAGMARANALVGGVLLLVSVAGMYMGFGYGFFTLFPMAFCGAAGLMALAAGKPDEPKSHF</sequence>
<keyword evidence="1" id="KW-0472">Membrane</keyword>
<comment type="caution">
    <text evidence="2">The sequence shown here is derived from an EMBL/GenBank/DDBJ whole genome shotgun (WGS) entry which is preliminary data.</text>
</comment>
<dbReference type="STRING" id="1461694.ATO9_05725"/>
<evidence type="ECO:0000313" key="2">
    <source>
        <dbReference type="EMBL" id="KGM49522.1"/>
    </source>
</evidence>
<reference evidence="2 3" key="1">
    <citation type="journal article" date="2015" name="Antonie Van Leeuwenhoek">
        <title>Pseudooceanicola atlanticus gen. nov. sp. nov., isolated from surface seawater of the Atlantic Ocean and reclassification of Oceanicola batsensis, Oceanicola marinus, Oceanicola nitratireducens, Oceanicola nanhaiensis, Oceanicola antarcticus and Oceanicola flagellatus, as Pseudooceanicola batsensis comb. nov., Pseudooceanicola marinus comb. nov., Pseudooceanicola nitratireducens comb. nov., Pseudooceanicola nanhaiensis comb. nov., Pseudooceanicola antarcticus comb. nov., and Pseudooceanicola flagellatus comb. nov.</title>
        <authorList>
            <person name="Lai Q."/>
            <person name="Li G."/>
            <person name="Liu X."/>
            <person name="Du Y."/>
            <person name="Sun F."/>
            <person name="Shao Z."/>
        </authorList>
    </citation>
    <scope>NUCLEOTIDE SEQUENCE [LARGE SCALE GENOMIC DNA]</scope>
    <source>
        <strain evidence="2 3">22II-s11g</strain>
    </source>
</reference>
<dbReference type="AlphaFoldDB" id="A0A0A0EK29"/>
<protein>
    <submittedName>
        <fullName evidence="2">Uncharacterized protein</fullName>
    </submittedName>
</protein>
<proteinExistence type="predicted"/>
<feature type="transmembrane region" description="Helical" evidence="1">
    <location>
        <begin position="93"/>
        <end position="112"/>
    </location>
</feature>
<dbReference type="EMBL" id="AQQX01000002">
    <property type="protein sequence ID" value="KGM49522.1"/>
    <property type="molecule type" value="Genomic_DNA"/>
</dbReference>
<dbReference type="RefSeq" id="WP_043746525.1">
    <property type="nucleotide sequence ID" value="NZ_AQQX01000002.1"/>
</dbReference>
<dbReference type="OrthoDB" id="7865446at2"/>
<dbReference type="eggNOG" id="ENOG5031FS9">
    <property type="taxonomic scope" value="Bacteria"/>
</dbReference>
<dbReference type="Proteomes" id="UP000030004">
    <property type="component" value="Unassembled WGS sequence"/>
</dbReference>
<keyword evidence="1" id="KW-1133">Transmembrane helix</keyword>
<keyword evidence="3" id="KW-1185">Reference proteome</keyword>
<keyword evidence="1" id="KW-0812">Transmembrane</keyword>
<accession>A0A0A0EK29</accession>
<feature type="transmembrane region" description="Helical" evidence="1">
    <location>
        <begin position="69"/>
        <end position="87"/>
    </location>
</feature>
<organism evidence="2 3">
    <name type="scientific">Pseudooceanicola atlanticus</name>
    <dbReference type="NCBI Taxonomy" id="1461694"/>
    <lineage>
        <taxon>Bacteria</taxon>
        <taxon>Pseudomonadati</taxon>
        <taxon>Pseudomonadota</taxon>
        <taxon>Alphaproteobacteria</taxon>
        <taxon>Rhodobacterales</taxon>
        <taxon>Paracoccaceae</taxon>
        <taxon>Pseudooceanicola</taxon>
    </lineage>
</organism>
<name>A0A0A0EK29_9RHOB</name>
<evidence type="ECO:0000313" key="3">
    <source>
        <dbReference type="Proteomes" id="UP000030004"/>
    </source>
</evidence>